<evidence type="ECO:0000259" key="11">
    <source>
        <dbReference type="Pfam" id="PF03070"/>
    </source>
</evidence>
<dbReference type="PANTHER" id="PTHR43198:SF2">
    <property type="entry name" value="SI:CH1073-67J19.1-RELATED"/>
    <property type="match status" value="1"/>
</dbReference>
<dbReference type="EMBL" id="QKXQ01000173">
    <property type="protein sequence ID" value="REH98065.1"/>
    <property type="molecule type" value="Genomic_DNA"/>
</dbReference>
<protein>
    <recommendedName>
        <fullName evidence="6 10">Aminopyrimidine aminohydrolase</fullName>
        <ecNumber evidence="5 10">3.5.99.2</ecNumber>
    </recommendedName>
</protein>
<evidence type="ECO:0000313" key="13">
    <source>
        <dbReference type="Proteomes" id="UP000256562"/>
    </source>
</evidence>
<sequence>MDFSKTLKIEAQPIIDAIYNDSFIQSLLKGNASSSSIKHYLRADARYLNEFAKIYALLIPKVNTKEEIQYLTEQIQFASSGEVKAHHILSDYVGEDYNDIISTGEWYPTADHYIKHMYYNAYAFDNIAYTLSAMAPCPYVYQQIGKRAIIEGDVAEENPLKAWFDFYATEMDELMNHIDQWLNQYAEKFNQQNQDILKRNFLQSTVHERNFFEMAFSKEEWEFGGEGNE</sequence>
<dbReference type="PANTHER" id="PTHR43198">
    <property type="entry name" value="BIFUNCTIONAL TH2 PROTEIN"/>
    <property type="match status" value="1"/>
</dbReference>
<evidence type="ECO:0000256" key="7">
    <source>
        <dbReference type="ARBA" id="ARBA00022977"/>
    </source>
</evidence>
<evidence type="ECO:0000256" key="1">
    <source>
        <dbReference type="ARBA" id="ARBA00001881"/>
    </source>
</evidence>
<evidence type="ECO:0000256" key="3">
    <source>
        <dbReference type="ARBA" id="ARBA00010264"/>
    </source>
</evidence>
<dbReference type="InterPro" id="IPR016084">
    <property type="entry name" value="Haem_Oase-like_multi-hlx"/>
</dbReference>
<gene>
    <name evidence="12" type="primary">tenA</name>
    <name evidence="12" type="ORF">DOS83_03930</name>
</gene>
<keyword evidence="7 10" id="KW-0784">Thiamine biosynthesis</keyword>
<evidence type="ECO:0000256" key="5">
    <source>
        <dbReference type="ARBA" id="ARBA00012684"/>
    </source>
</evidence>
<reference evidence="12 13" key="1">
    <citation type="journal article" date="2018" name="Vet. Microbiol.">
        <title>Characterisation of Staphylococcus felis isolated from cats using whole genome sequencing.</title>
        <authorList>
            <person name="Worthing K."/>
            <person name="Pang S."/>
            <person name="Trott D.J."/>
            <person name="Abraham S."/>
            <person name="Coombs G.W."/>
            <person name="Jordan D."/>
            <person name="McIntyre L."/>
            <person name="Davies M.R."/>
            <person name="Norris J."/>
        </authorList>
    </citation>
    <scope>NUCLEOTIDE SEQUENCE [LARGE SCALE GENOMIC DNA]</scope>
    <source>
        <strain evidence="12 13">F9</strain>
    </source>
</reference>
<dbReference type="InterPro" id="IPR027574">
    <property type="entry name" value="Thiaminase_II"/>
</dbReference>
<evidence type="ECO:0000256" key="8">
    <source>
        <dbReference type="ARBA" id="ARBA00045954"/>
    </source>
</evidence>
<name>A0A3E0IQZ1_9STAP</name>
<dbReference type="GO" id="GO:0050334">
    <property type="term" value="F:thiaminase activity"/>
    <property type="evidence" value="ECO:0007669"/>
    <property type="project" value="UniProtKB-EC"/>
</dbReference>
<comment type="subunit">
    <text evidence="4">Homotetramer.</text>
</comment>
<dbReference type="Pfam" id="PF03070">
    <property type="entry name" value="TENA_THI-4"/>
    <property type="match status" value="1"/>
</dbReference>
<evidence type="ECO:0000256" key="6">
    <source>
        <dbReference type="ARBA" id="ARBA00013647"/>
    </source>
</evidence>
<evidence type="ECO:0000256" key="9">
    <source>
        <dbReference type="ARBA" id="ARBA00048337"/>
    </source>
</evidence>
<evidence type="ECO:0000256" key="10">
    <source>
        <dbReference type="RuleBase" id="RU363093"/>
    </source>
</evidence>
<dbReference type="Proteomes" id="UP000256562">
    <property type="component" value="Unassembled WGS sequence"/>
</dbReference>
<evidence type="ECO:0000313" key="12">
    <source>
        <dbReference type="EMBL" id="REH98065.1"/>
    </source>
</evidence>
<organism evidence="12 13">
    <name type="scientific">Staphylococcus felis</name>
    <dbReference type="NCBI Taxonomy" id="46127"/>
    <lineage>
        <taxon>Bacteria</taxon>
        <taxon>Bacillati</taxon>
        <taxon>Bacillota</taxon>
        <taxon>Bacilli</taxon>
        <taxon>Bacillales</taxon>
        <taxon>Staphylococcaceae</taxon>
        <taxon>Staphylococcus</taxon>
    </lineage>
</organism>
<dbReference type="UniPathway" id="UPA00060"/>
<comment type="function">
    <text evidence="8">Catalyzes an amino-pyrimidine hydrolysis reaction at the C5' of the pyrimidine moiety of thiamine compounds, a reaction that is part of a thiamine salvage pathway. Thus, catalyzes the conversion of 4-amino-5-aminomethyl-2-methylpyrimidine to 4-amino-5-hydroxymethyl-2-methylpyrimidine (HMP). Is also able to catalyze the hydrolytic cleavage of thiamine; however, this thiaminase activity may not be physiologically relevant. Therefore, is probably involved in the regeneration of the thiamine pyrimidine from thiamine degraded products present in the environment, rather than in thiamine degradation.</text>
</comment>
<dbReference type="InterPro" id="IPR050967">
    <property type="entry name" value="Thiamine_Salvage_TenA"/>
</dbReference>
<comment type="catalytic activity">
    <reaction evidence="1 10">
        <text>4-amino-5-aminomethyl-2-methylpyrimidine + H2O = 4-amino-5-hydroxymethyl-2-methylpyrimidine + NH4(+)</text>
        <dbReference type="Rhea" id="RHEA:31799"/>
        <dbReference type="ChEBI" id="CHEBI:15377"/>
        <dbReference type="ChEBI" id="CHEBI:16892"/>
        <dbReference type="ChEBI" id="CHEBI:28938"/>
        <dbReference type="ChEBI" id="CHEBI:63416"/>
        <dbReference type="EC" id="3.5.99.2"/>
    </reaction>
</comment>
<evidence type="ECO:0000256" key="2">
    <source>
        <dbReference type="ARBA" id="ARBA00004948"/>
    </source>
</evidence>
<dbReference type="GO" id="GO:0005829">
    <property type="term" value="C:cytosol"/>
    <property type="evidence" value="ECO:0007669"/>
    <property type="project" value="TreeGrafter"/>
</dbReference>
<dbReference type="OrthoDB" id="34166at2"/>
<dbReference type="EC" id="3.5.99.2" evidence="5 10"/>
<comment type="catalytic activity">
    <reaction evidence="9 10">
        <text>thiamine + H2O = 5-(2-hydroxyethyl)-4-methylthiazole + 4-amino-5-hydroxymethyl-2-methylpyrimidine + H(+)</text>
        <dbReference type="Rhea" id="RHEA:17509"/>
        <dbReference type="ChEBI" id="CHEBI:15377"/>
        <dbReference type="ChEBI" id="CHEBI:15378"/>
        <dbReference type="ChEBI" id="CHEBI:16892"/>
        <dbReference type="ChEBI" id="CHEBI:17957"/>
        <dbReference type="ChEBI" id="CHEBI:18385"/>
        <dbReference type="EC" id="3.5.99.2"/>
    </reaction>
</comment>
<dbReference type="Gene3D" id="1.20.910.10">
    <property type="entry name" value="Heme oxygenase-like"/>
    <property type="match status" value="1"/>
</dbReference>
<dbReference type="NCBIfam" id="TIGR04306">
    <property type="entry name" value="salvage_TenA"/>
    <property type="match status" value="1"/>
</dbReference>
<dbReference type="SUPFAM" id="SSF48613">
    <property type="entry name" value="Heme oxygenase-like"/>
    <property type="match status" value="1"/>
</dbReference>
<accession>A0A3E0IQZ1</accession>
<proteinExistence type="inferred from homology"/>
<dbReference type="RefSeq" id="WP_115902474.1">
    <property type="nucleotide sequence ID" value="NZ_JBBEFJ010000003.1"/>
</dbReference>
<keyword evidence="10" id="KW-0378">Hydrolase</keyword>
<comment type="caution">
    <text evidence="12">The sequence shown here is derived from an EMBL/GenBank/DDBJ whole genome shotgun (WGS) entry which is preliminary data.</text>
</comment>
<evidence type="ECO:0000256" key="4">
    <source>
        <dbReference type="ARBA" id="ARBA00011881"/>
    </source>
</evidence>
<feature type="domain" description="Thiaminase-2/PQQC" evidence="11">
    <location>
        <begin position="10"/>
        <end position="216"/>
    </location>
</feature>
<comment type="similarity">
    <text evidence="3 10">Belongs to the TenA family.</text>
</comment>
<dbReference type="GO" id="GO:0009229">
    <property type="term" value="P:thiamine diphosphate biosynthetic process"/>
    <property type="evidence" value="ECO:0007669"/>
    <property type="project" value="UniProtKB-UniPathway"/>
</dbReference>
<dbReference type="InterPro" id="IPR004305">
    <property type="entry name" value="Thiaminase-2/PQQC"/>
</dbReference>
<dbReference type="CDD" id="cd19360">
    <property type="entry name" value="TenA_C_SaTenA-like"/>
    <property type="match status" value="1"/>
</dbReference>
<comment type="pathway">
    <text evidence="2 10">Cofactor biosynthesis; thiamine diphosphate biosynthesis.</text>
</comment>
<dbReference type="AlphaFoldDB" id="A0A3E0IQZ1"/>
<dbReference type="GO" id="GO:0009228">
    <property type="term" value="P:thiamine biosynthetic process"/>
    <property type="evidence" value="ECO:0007669"/>
    <property type="project" value="UniProtKB-KW"/>
</dbReference>